<name>A0A1H1K9D7_9BURK</name>
<dbReference type="Gene3D" id="1.10.357.10">
    <property type="entry name" value="Tetracycline Repressor, domain 2"/>
    <property type="match status" value="1"/>
</dbReference>
<dbReference type="InterPro" id="IPR009057">
    <property type="entry name" value="Homeodomain-like_sf"/>
</dbReference>
<dbReference type="InterPro" id="IPR001647">
    <property type="entry name" value="HTH_TetR"/>
</dbReference>
<dbReference type="Pfam" id="PF00440">
    <property type="entry name" value="TetR_N"/>
    <property type="match status" value="1"/>
</dbReference>
<dbReference type="InterPro" id="IPR036271">
    <property type="entry name" value="Tet_transcr_reg_TetR-rel_C_sf"/>
</dbReference>
<dbReference type="PROSITE" id="PS50977">
    <property type="entry name" value="HTH_TETR_2"/>
    <property type="match status" value="1"/>
</dbReference>
<keyword evidence="3" id="KW-0804">Transcription</keyword>
<dbReference type="PRINTS" id="PR00455">
    <property type="entry name" value="HTHTETR"/>
</dbReference>
<dbReference type="AlphaFoldDB" id="A0A1H1K9D7"/>
<evidence type="ECO:0000256" key="4">
    <source>
        <dbReference type="PROSITE-ProRule" id="PRU00335"/>
    </source>
</evidence>
<evidence type="ECO:0000259" key="5">
    <source>
        <dbReference type="PROSITE" id="PS50977"/>
    </source>
</evidence>
<feature type="domain" description="HTH tetR-type" evidence="5">
    <location>
        <begin position="18"/>
        <end position="78"/>
    </location>
</feature>
<dbReference type="GO" id="GO:0003700">
    <property type="term" value="F:DNA-binding transcription factor activity"/>
    <property type="evidence" value="ECO:0007669"/>
    <property type="project" value="TreeGrafter"/>
</dbReference>
<accession>A0A1H1K9D7</accession>
<gene>
    <name evidence="6" type="ORF">SAMN05445850_6681</name>
</gene>
<evidence type="ECO:0000256" key="2">
    <source>
        <dbReference type="ARBA" id="ARBA00023125"/>
    </source>
</evidence>
<reference evidence="7" key="1">
    <citation type="submission" date="2016-10" db="EMBL/GenBank/DDBJ databases">
        <authorList>
            <person name="Varghese N."/>
            <person name="Submissions S."/>
        </authorList>
    </citation>
    <scope>NUCLEOTIDE SEQUENCE [LARGE SCALE GENOMIC DNA]</scope>
    <source>
        <strain evidence="7">DUS833</strain>
    </source>
</reference>
<keyword evidence="1" id="KW-0805">Transcription regulation</keyword>
<sequence>MPQAARSRMGRRPHPQDFDAREHLLDVAVALFAERGIANTTVAQIAAASGVTSAMVHYWFQTREKLLDALFEERLVAAFGAIWDPVDPEHDEPLALTQGIVKRMFDVTETMPWLPSLWLREIVNEGGLLRERAFARIPVQKLAAFGQNIARGCASGQLNAQLEPLLLFNSVLALVMLPQATARIWQRLNPRTSFDRATLERHVVALLAQGMSATTAVETNAKAATGATSTARRAKGKPS</sequence>
<organism evidence="6 7">
    <name type="scientific">Paraburkholderia tuberum</name>
    <dbReference type="NCBI Taxonomy" id="157910"/>
    <lineage>
        <taxon>Bacteria</taxon>
        <taxon>Pseudomonadati</taxon>
        <taxon>Pseudomonadota</taxon>
        <taxon>Betaproteobacteria</taxon>
        <taxon>Burkholderiales</taxon>
        <taxon>Burkholderiaceae</taxon>
        <taxon>Paraburkholderia</taxon>
    </lineage>
</organism>
<keyword evidence="7" id="KW-1185">Reference proteome</keyword>
<dbReference type="EMBL" id="FNKX01000003">
    <property type="protein sequence ID" value="SDR58894.1"/>
    <property type="molecule type" value="Genomic_DNA"/>
</dbReference>
<dbReference type="Proteomes" id="UP000199365">
    <property type="component" value="Unassembled WGS sequence"/>
</dbReference>
<keyword evidence="2 4" id="KW-0238">DNA-binding</keyword>
<proteinExistence type="predicted"/>
<dbReference type="PANTHER" id="PTHR30055">
    <property type="entry name" value="HTH-TYPE TRANSCRIPTIONAL REGULATOR RUTR"/>
    <property type="match status" value="1"/>
</dbReference>
<dbReference type="SUPFAM" id="SSF46689">
    <property type="entry name" value="Homeodomain-like"/>
    <property type="match status" value="1"/>
</dbReference>
<dbReference type="InterPro" id="IPR050109">
    <property type="entry name" value="HTH-type_TetR-like_transc_reg"/>
</dbReference>
<feature type="DNA-binding region" description="H-T-H motif" evidence="4">
    <location>
        <begin position="41"/>
        <end position="60"/>
    </location>
</feature>
<protein>
    <submittedName>
        <fullName evidence="6">Transcriptional regulator, TetR family</fullName>
    </submittedName>
</protein>
<dbReference type="GO" id="GO:0000976">
    <property type="term" value="F:transcription cis-regulatory region binding"/>
    <property type="evidence" value="ECO:0007669"/>
    <property type="project" value="TreeGrafter"/>
</dbReference>
<dbReference type="PANTHER" id="PTHR30055:SF234">
    <property type="entry name" value="HTH-TYPE TRANSCRIPTIONAL REGULATOR BETI"/>
    <property type="match status" value="1"/>
</dbReference>
<evidence type="ECO:0000313" key="7">
    <source>
        <dbReference type="Proteomes" id="UP000199365"/>
    </source>
</evidence>
<dbReference type="STRING" id="157910.SAMN05445850_6681"/>
<evidence type="ECO:0000256" key="3">
    <source>
        <dbReference type="ARBA" id="ARBA00023163"/>
    </source>
</evidence>
<dbReference type="SUPFAM" id="SSF48498">
    <property type="entry name" value="Tetracyclin repressor-like, C-terminal domain"/>
    <property type="match status" value="1"/>
</dbReference>
<evidence type="ECO:0000313" key="6">
    <source>
        <dbReference type="EMBL" id="SDR58894.1"/>
    </source>
</evidence>
<evidence type="ECO:0000256" key="1">
    <source>
        <dbReference type="ARBA" id="ARBA00023015"/>
    </source>
</evidence>